<dbReference type="EMBL" id="HBUE01328145">
    <property type="protein sequence ID" value="CAG6591772.1"/>
    <property type="molecule type" value="Transcribed_RNA"/>
</dbReference>
<sequence length="153" mass="16964">MFALCVPVQLAMGHNEAHPSEDDPRSKPQECRRPDERRNGPAELHQVQPVHHADEGHRQQLQGRFVQLESHDAGSKPGRLPGDVQIRRSIVRRIVLFAGRPERVQLAGQDVLQRGARPSVQPGQHEPDGAVRAGNAAIVDGRRLAQDATSNRR</sequence>
<feature type="region of interest" description="Disordered" evidence="1">
    <location>
        <begin position="13"/>
        <end position="57"/>
    </location>
</feature>
<organism evidence="2">
    <name type="scientific">Culex pipiens</name>
    <name type="common">House mosquito</name>
    <dbReference type="NCBI Taxonomy" id="7175"/>
    <lineage>
        <taxon>Eukaryota</taxon>
        <taxon>Metazoa</taxon>
        <taxon>Ecdysozoa</taxon>
        <taxon>Arthropoda</taxon>
        <taxon>Hexapoda</taxon>
        <taxon>Insecta</taxon>
        <taxon>Pterygota</taxon>
        <taxon>Neoptera</taxon>
        <taxon>Endopterygota</taxon>
        <taxon>Diptera</taxon>
        <taxon>Nematocera</taxon>
        <taxon>Culicoidea</taxon>
        <taxon>Culicidae</taxon>
        <taxon>Culicinae</taxon>
        <taxon>Culicini</taxon>
        <taxon>Culex</taxon>
        <taxon>Culex</taxon>
    </lineage>
</organism>
<evidence type="ECO:0000313" key="2">
    <source>
        <dbReference type="EMBL" id="CAG6470455.1"/>
    </source>
</evidence>
<dbReference type="EMBL" id="HBUE01065322">
    <property type="protein sequence ID" value="CAG6470455.1"/>
    <property type="molecule type" value="Transcribed_RNA"/>
</dbReference>
<feature type="region of interest" description="Disordered" evidence="1">
    <location>
        <begin position="115"/>
        <end position="153"/>
    </location>
</feature>
<accession>A0A8D8BBG1</accession>
<proteinExistence type="predicted"/>
<reference evidence="2" key="1">
    <citation type="submission" date="2021-05" db="EMBL/GenBank/DDBJ databases">
        <authorList>
            <person name="Alioto T."/>
            <person name="Alioto T."/>
            <person name="Gomez Garrido J."/>
        </authorList>
    </citation>
    <scope>NUCLEOTIDE SEQUENCE</scope>
</reference>
<dbReference type="EMBL" id="HBUE01221498">
    <property type="protein sequence ID" value="CAG6539722.1"/>
    <property type="molecule type" value="Transcribed_RNA"/>
</dbReference>
<name>A0A8D8BBG1_CULPI</name>
<dbReference type="AlphaFoldDB" id="A0A8D8BBG1"/>
<dbReference type="EMBL" id="HBUE01065318">
    <property type="protein sequence ID" value="CAG6470453.1"/>
    <property type="molecule type" value="Transcribed_RNA"/>
</dbReference>
<feature type="compositionally biased region" description="Basic and acidic residues" evidence="1">
    <location>
        <begin position="15"/>
        <end position="40"/>
    </location>
</feature>
<protein>
    <submittedName>
        <fullName evidence="2">(northern house mosquito) hypothetical protein</fullName>
    </submittedName>
</protein>
<evidence type="ECO:0000256" key="1">
    <source>
        <dbReference type="SAM" id="MobiDB-lite"/>
    </source>
</evidence>